<keyword evidence="14" id="KW-1185">Reference proteome</keyword>
<dbReference type="SUPFAM" id="SSF52540">
    <property type="entry name" value="P-loop containing nucleoside triphosphate hydrolases"/>
    <property type="match status" value="1"/>
</dbReference>
<feature type="domain" description="CP-type G" evidence="12">
    <location>
        <begin position="110"/>
        <end position="268"/>
    </location>
</feature>
<comment type="similarity">
    <text evidence="10">Belongs to the TRAFAC class YlqF/YawG GTPase family. RsgA subfamily.</text>
</comment>
<feature type="binding site" evidence="10">
    <location>
        <position position="291"/>
    </location>
    <ligand>
        <name>Zn(2+)</name>
        <dbReference type="ChEBI" id="CHEBI:29105"/>
    </ligand>
</feature>
<evidence type="ECO:0000256" key="9">
    <source>
        <dbReference type="ARBA" id="ARBA00023134"/>
    </source>
</evidence>
<evidence type="ECO:0000256" key="7">
    <source>
        <dbReference type="ARBA" id="ARBA00022833"/>
    </source>
</evidence>
<dbReference type="Proteomes" id="UP000326936">
    <property type="component" value="Chromosome"/>
</dbReference>
<dbReference type="NCBIfam" id="TIGR00157">
    <property type="entry name" value="ribosome small subunit-dependent GTPase A"/>
    <property type="match status" value="1"/>
</dbReference>
<dbReference type="Pfam" id="PF03193">
    <property type="entry name" value="RsgA_GTPase"/>
    <property type="match status" value="1"/>
</dbReference>
<dbReference type="PANTHER" id="PTHR32120:SF10">
    <property type="entry name" value="SMALL RIBOSOMAL SUBUNIT BIOGENESIS GTPASE RSGA"/>
    <property type="match status" value="1"/>
</dbReference>
<keyword evidence="1 10" id="KW-0963">Cytoplasm</keyword>
<dbReference type="HAMAP" id="MF_01820">
    <property type="entry name" value="GTPase_RsgA"/>
    <property type="match status" value="1"/>
</dbReference>
<keyword evidence="9 10" id="KW-0342">GTP-binding</keyword>
<evidence type="ECO:0000259" key="12">
    <source>
        <dbReference type="PROSITE" id="PS51721"/>
    </source>
</evidence>
<evidence type="ECO:0000256" key="1">
    <source>
        <dbReference type="ARBA" id="ARBA00022490"/>
    </source>
</evidence>
<dbReference type="OrthoDB" id="9809485at2"/>
<feature type="domain" description="EngC GTPase" evidence="11">
    <location>
        <begin position="119"/>
        <end position="266"/>
    </location>
</feature>
<feature type="binding site" evidence="10">
    <location>
        <position position="304"/>
    </location>
    <ligand>
        <name>Zn(2+)</name>
        <dbReference type="ChEBI" id="CHEBI:29105"/>
    </ligand>
</feature>
<feature type="binding site" evidence="10">
    <location>
        <position position="298"/>
    </location>
    <ligand>
        <name>Zn(2+)</name>
        <dbReference type="ChEBI" id="CHEBI:29105"/>
    </ligand>
</feature>
<comment type="function">
    <text evidence="10">One of several proteins that assist in the late maturation steps of the functional core of the 30S ribosomal subunit. Helps release RbfA from mature subunits. May play a role in the assembly of ribosomal proteins into the subunit. Circularly permuted GTPase that catalyzes slow GTP hydrolysis, GTPase activity is stimulated by the 30S ribosomal subunit.</text>
</comment>
<dbReference type="GO" id="GO:0005525">
    <property type="term" value="F:GTP binding"/>
    <property type="evidence" value="ECO:0007669"/>
    <property type="project" value="UniProtKB-UniRule"/>
</dbReference>
<feature type="binding site" evidence="10">
    <location>
        <begin position="210"/>
        <end position="218"/>
    </location>
    <ligand>
        <name>GTP</name>
        <dbReference type="ChEBI" id="CHEBI:37565"/>
    </ligand>
</feature>
<evidence type="ECO:0000256" key="5">
    <source>
        <dbReference type="ARBA" id="ARBA00022741"/>
    </source>
</evidence>
<evidence type="ECO:0000256" key="10">
    <source>
        <dbReference type="HAMAP-Rule" id="MF_01820"/>
    </source>
</evidence>
<keyword evidence="3 10" id="KW-0479">Metal-binding</keyword>
<dbReference type="GO" id="GO:0046872">
    <property type="term" value="F:metal ion binding"/>
    <property type="evidence" value="ECO:0007669"/>
    <property type="project" value="UniProtKB-KW"/>
</dbReference>
<dbReference type="PANTHER" id="PTHR32120">
    <property type="entry name" value="SMALL RIBOSOMAL SUBUNIT BIOGENESIS GTPASE RSGA"/>
    <property type="match status" value="1"/>
</dbReference>
<feature type="binding site" evidence="10">
    <location>
        <begin position="158"/>
        <end position="161"/>
    </location>
    <ligand>
        <name>GTP</name>
        <dbReference type="ChEBI" id="CHEBI:37565"/>
    </ligand>
</feature>
<evidence type="ECO:0000259" key="11">
    <source>
        <dbReference type="PROSITE" id="PS50936"/>
    </source>
</evidence>
<dbReference type="EMBL" id="CP045350">
    <property type="protein sequence ID" value="QFT27306.1"/>
    <property type="molecule type" value="Genomic_DNA"/>
</dbReference>
<accession>A0A5P9CM70</accession>
<comment type="cofactor">
    <cofactor evidence="10">
        <name>Zn(2+)</name>
        <dbReference type="ChEBI" id="CHEBI:29105"/>
    </cofactor>
    <text evidence="10">Binds 1 zinc ion per subunit.</text>
</comment>
<feature type="binding site" evidence="10">
    <location>
        <position position="296"/>
    </location>
    <ligand>
        <name>Zn(2+)</name>
        <dbReference type="ChEBI" id="CHEBI:29105"/>
    </ligand>
</feature>
<dbReference type="InterPro" id="IPR004881">
    <property type="entry name" value="Ribosome_biogen_GTPase_RsgA"/>
</dbReference>
<dbReference type="PROSITE" id="PS50936">
    <property type="entry name" value="ENGC_GTPASE"/>
    <property type="match status" value="1"/>
</dbReference>
<name>A0A5P9CM70_9VIBR</name>
<dbReference type="GO" id="GO:0042274">
    <property type="term" value="P:ribosomal small subunit biogenesis"/>
    <property type="evidence" value="ECO:0007669"/>
    <property type="project" value="UniProtKB-UniRule"/>
</dbReference>
<gene>
    <name evidence="13" type="primary">rsgA2</name>
    <name evidence="10" type="synonym">rsgA</name>
    <name evidence="13" type="ORF">FIV01_12850</name>
</gene>
<dbReference type="Gene3D" id="3.40.50.300">
    <property type="entry name" value="P-loop containing nucleotide triphosphate hydrolases"/>
    <property type="match status" value="1"/>
</dbReference>
<evidence type="ECO:0000256" key="4">
    <source>
        <dbReference type="ARBA" id="ARBA00022730"/>
    </source>
</evidence>
<comment type="subcellular location">
    <subcellularLocation>
        <location evidence="10">Cytoplasm</location>
    </subcellularLocation>
</comment>
<evidence type="ECO:0000256" key="2">
    <source>
        <dbReference type="ARBA" id="ARBA00022517"/>
    </source>
</evidence>
<evidence type="ECO:0000313" key="13">
    <source>
        <dbReference type="EMBL" id="QFT27306.1"/>
    </source>
</evidence>
<keyword evidence="6 10" id="KW-0378">Hydrolase</keyword>
<dbReference type="GO" id="GO:0003924">
    <property type="term" value="F:GTPase activity"/>
    <property type="evidence" value="ECO:0007669"/>
    <property type="project" value="UniProtKB-UniRule"/>
</dbReference>
<protein>
    <recommendedName>
        <fullName evidence="10">Small ribosomal subunit biogenesis GTPase RsgA</fullName>
        <ecNumber evidence="10">3.6.1.-</ecNumber>
    </recommendedName>
</protein>
<dbReference type="EC" id="3.6.1.-" evidence="10"/>
<proteinExistence type="inferred from homology"/>
<comment type="subunit">
    <text evidence="10">Monomer. Associates with 30S ribosomal subunit, binds 16S rRNA.</text>
</comment>
<keyword evidence="7 10" id="KW-0862">Zinc</keyword>
<sequence>MVLTINFITDICSRGSQLNHHNLGLKQSIFQHIGEHSIEELFRVSKDYGKKYTVLGAIGGELTEREVTRLKLDSDERPVIGDWVICQELNGEHVITELLPRETQLARTRSSGAQQAIAANISHIFITTSMNAEFNLNRLERYLVLAKSSGIQPTIILTKRDLVDDPSEYIDQITQLDSSLLVLPVSTQTGEGLEELLSLIQKTDTCVLIGSSGVGKSSLINYLLGEEVLETLAVSDEGARGSHTTSNRFLFMLPTGGLIIDSPGLRQVGIGASTKNVEETFSDVESLVNNCRYHNCKHDKEGGCAIQEALANGNLSPRRYKSYLKLITEARYADDPEAFQRERHRQWRQVTKNRKEKEKVLGRYKEF</sequence>
<keyword evidence="2 10" id="KW-0690">Ribosome biogenesis</keyword>
<dbReference type="CDD" id="cd01854">
    <property type="entry name" value="YjeQ_EngC"/>
    <property type="match status" value="1"/>
</dbReference>
<keyword evidence="5 10" id="KW-0547">Nucleotide-binding</keyword>
<evidence type="ECO:0000256" key="6">
    <source>
        <dbReference type="ARBA" id="ARBA00022801"/>
    </source>
</evidence>
<dbReference type="Gene3D" id="1.10.40.50">
    <property type="entry name" value="Probable gtpase engc, domain 3"/>
    <property type="match status" value="1"/>
</dbReference>
<dbReference type="PROSITE" id="PS51721">
    <property type="entry name" value="G_CP"/>
    <property type="match status" value="1"/>
</dbReference>
<dbReference type="AlphaFoldDB" id="A0A5P9CM70"/>
<keyword evidence="4 10" id="KW-0699">rRNA-binding</keyword>
<evidence type="ECO:0000313" key="14">
    <source>
        <dbReference type="Proteomes" id="UP000326936"/>
    </source>
</evidence>
<dbReference type="InterPro" id="IPR030378">
    <property type="entry name" value="G_CP_dom"/>
</dbReference>
<dbReference type="InterPro" id="IPR027417">
    <property type="entry name" value="P-loop_NTPase"/>
</dbReference>
<reference evidence="13 14" key="1">
    <citation type="submission" date="2019-10" db="EMBL/GenBank/DDBJ databases">
        <title>Complete genome sequence of Vibrio sp. strain THAF100, isolated from non-filtered water from the water column of tank 6 of a marine aquarium containing stony-coral fragments. Water maintained at 26 degree C.</title>
        <authorList>
            <person name="Ruckert C."/>
            <person name="Franco A."/>
            <person name="Kalinowski J."/>
            <person name="Glaeser S."/>
        </authorList>
    </citation>
    <scope>NUCLEOTIDE SEQUENCE [LARGE SCALE GENOMIC DNA]</scope>
    <source>
        <strain evidence="13 14">THAF100</strain>
    </source>
</reference>
<dbReference type="InterPro" id="IPR010914">
    <property type="entry name" value="RsgA_GTPase_dom"/>
</dbReference>
<keyword evidence="8 10" id="KW-0694">RNA-binding</keyword>
<dbReference type="GO" id="GO:0005737">
    <property type="term" value="C:cytoplasm"/>
    <property type="evidence" value="ECO:0007669"/>
    <property type="project" value="UniProtKB-SubCell"/>
</dbReference>
<evidence type="ECO:0000256" key="3">
    <source>
        <dbReference type="ARBA" id="ARBA00022723"/>
    </source>
</evidence>
<evidence type="ECO:0000256" key="8">
    <source>
        <dbReference type="ARBA" id="ARBA00022884"/>
    </source>
</evidence>
<dbReference type="GO" id="GO:0019843">
    <property type="term" value="F:rRNA binding"/>
    <property type="evidence" value="ECO:0007669"/>
    <property type="project" value="UniProtKB-KW"/>
</dbReference>
<dbReference type="KEGG" id="vaq:FIV01_12850"/>
<organism evidence="13 14">
    <name type="scientific">Vibrio aquimaris</name>
    <dbReference type="NCBI Taxonomy" id="2587862"/>
    <lineage>
        <taxon>Bacteria</taxon>
        <taxon>Pseudomonadati</taxon>
        <taxon>Pseudomonadota</taxon>
        <taxon>Gammaproteobacteria</taxon>
        <taxon>Vibrionales</taxon>
        <taxon>Vibrionaceae</taxon>
        <taxon>Vibrio</taxon>
    </lineage>
</organism>